<dbReference type="Gene3D" id="2.40.30.170">
    <property type="match status" value="1"/>
</dbReference>
<gene>
    <name evidence="4" type="ORF">COA96_17885</name>
</gene>
<keyword evidence="3" id="KW-0472">Membrane</keyword>
<dbReference type="PANTHER" id="PTHR30469:SF12">
    <property type="entry name" value="MULTIDRUG RESISTANCE PROTEIN MDTA"/>
    <property type="match status" value="1"/>
</dbReference>
<name>A0A2A5ADG0_9GAMM</name>
<evidence type="ECO:0000256" key="2">
    <source>
        <dbReference type="SAM" id="Coils"/>
    </source>
</evidence>
<dbReference type="InterPro" id="IPR006143">
    <property type="entry name" value="RND_pump_MFP"/>
</dbReference>
<dbReference type="NCBIfam" id="TIGR01730">
    <property type="entry name" value="RND_mfp"/>
    <property type="match status" value="1"/>
</dbReference>
<comment type="caution">
    <text evidence="4">The sequence shown here is derived from an EMBL/GenBank/DDBJ whole genome shotgun (WGS) entry which is preliminary data.</text>
</comment>
<keyword evidence="2" id="KW-0175">Coiled coil</keyword>
<comment type="similarity">
    <text evidence="1">Belongs to the membrane fusion protein (MFP) (TC 8.A.1) family.</text>
</comment>
<feature type="transmembrane region" description="Helical" evidence="3">
    <location>
        <begin position="16"/>
        <end position="34"/>
    </location>
</feature>
<dbReference type="Gene3D" id="1.10.287.470">
    <property type="entry name" value="Helix hairpin bin"/>
    <property type="match status" value="1"/>
</dbReference>
<dbReference type="SUPFAM" id="SSF111369">
    <property type="entry name" value="HlyD-like secretion proteins"/>
    <property type="match status" value="1"/>
</dbReference>
<evidence type="ECO:0000256" key="1">
    <source>
        <dbReference type="ARBA" id="ARBA00009477"/>
    </source>
</evidence>
<dbReference type="AlphaFoldDB" id="A0A2A5ADG0"/>
<dbReference type="GO" id="GO:0015562">
    <property type="term" value="F:efflux transmembrane transporter activity"/>
    <property type="evidence" value="ECO:0007669"/>
    <property type="project" value="TreeGrafter"/>
</dbReference>
<reference evidence="5" key="1">
    <citation type="submission" date="2017-08" db="EMBL/GenBank/DDBJ databases">
        <title>A dynamic microbial community with high functional redundancy inhabits the cold, oxic subseafloor aquifer.</title>
        <authorList>
            <person name="Tully B.J."/>
            <person name="Wheat C.G."/>
            <person name="Glazer B.T."/>
            <person name="Huber J.A."/>
        </authorList>
    </citation>
    <scope>NUCLEOTIDE SEQUENCE [LARGE SCALE GENOMIC DNA]</scope>
</reference>
<keyword evidence="3" id="KW-0812">Transmembrane</keyword>
<proteinExistence type="inferred from homology"/>
<feature type="coiled-coil region" evidence="2">
    <location>
        <begin position="112"/>
        <end position="146"/>
    </location>
</feature>
<dbReference type="Gene3D" id="2.40.50.100">
    <property type="match status" value="1"/>
</dbReference>
<dbReference type="GO" id="GO:1990281">
    <property type="term" value="C:efflux pump complex"/>
    <property type="evidence" value="ECO:0007669"/>
    <property type="project" value="TreeGrafter"/>
</dbReference>
<evidence type="ECO:0008006" key="6">
    <source>
        <dbReference type="Google" id="ProtNLM"/>
    </source>
</evidence>
<dbReference type="Gene3D" id="2.40.420.20">
    <property type="match status" value="1"/>
</dbReference>
<accession>A0A2A5ADG0</accession>
<evidence type="ECO:0000256" key="3">
    <source>
        <dbReference type="SAM" id="Phobius"/>
    </source>
</evidence>
<dbReference type="PANTHER" id="PTHR30469">
    <property type="entry name" value="MULTIDRUG RESISTANCE PROTEIN MDTA"/>
    <property type="match status" value="1"/>
</dbReference>
<dbReference type="Proteomes" id="UP000218327">
    <property type="component" value="Unassembled WGS sequence"/>
</dbReference>
<keyword evidence="3" id="KW-1133">Transmembrane helix</keyword>
<sequence length="402" mass="43865">MSSNEGFHRSKQVKRVILPIGILVVCILIAGILIRTPTTVLETAPEIIPVSVRVAKVELESVQLVVESQGKVQAAQIANLSAAVAGPVEWISPSMQAGAYVLEGELLLRLDASDYETARARSRASLQQAEAEASHAENEFERLAGLAEQRLASDSQLQDAKRTAAVNSARLLDAQASYRQAELDLERTEIRAPFDAIIETREVELGQYISRAQSVAVIYGADEVEVRVPLAIRQLGFLDIPLGSRGEFSQSEAPDVTLTGMYGGQEYTWKGTLVRTEATIDANSNTVQTIVRVQQPVATAHKPGVRNAEAIPLPIGLFVRAEIVGKRVDDIIALPRSVVRNNNQVLVVDAENKMYFREIDIFRLEENRVLIRGGLLPGEFICTSPIQAVVNGMSVQPIVETI</sequence>
<organism evidence="4 5">
    <name type="scientific">SAR86 cluster bacterium</name>
    <dbReference type="NCBI Taxonomy" id="2030880"/>
    <lineage>
        <taxon>Bacteria</taxon>
        <taxon>Pseudomonadati</taxon>
        <taxon>Pseudomonadota</taxon>
        <taxon>Gammaproteobacteria</taxon>
        <taxon>SAR86 cluster</taxon>
    </lineage>
</organism>
<evidence type="ECO:0000313" key="5">
    <source>
        <dbReference type="Proteomes" id="UP000218327"/>
    </source>
</evidence>
<evidence type="ECO:0000313" key="4">
    <source>
        <dbReference type="EMBL" id="PCJ17295.1"/>
    </source>
</evidence>
<protein>
    <recommendedName>
        <fullName evidence="6">RND efflux pump membrane fusion protein barrel-sandwich domain-containing protein</fullName>
    </recommendedName>
</protein>
<dbReference type="EMBL" id="NVVJ01000108">
    <property type="protein sequence ID" value="PCJ17295.1"/>
    <property type="molecule type" value="Genomic_DNA"/>
</dbReference>